<dbReference type="KEGG" id="qsa:O6P43_008545"/>
<protein>
    <submittedName>
        <fullName evidence="2">L-Ala-D/L-amino acid epimerase-like</fullName>
    </submittedName>
</protein>
<dbReference type="Proteomes" id="UP001163823">
    <property type="component" value="Chromosome 4"/>
</dbReference>
<dbReference type="AlphaFoldDB" id="A0AAD7M5K0"/>
<dbReference type="PANTHER" id="PTHR48073:SF2">
    <property type="entry name" value="O-SUCCINYLBENZOATE SYNTHASE"/>
    <property type="match status" value="1"/>
</dbReference>
<sequence length="124" mass="13570">MAAATPAAVSSNFRFKNLKETFTVDVQRAENSPFDCPFYVGFVKIGEGGELTIIIELMGVWGWGEAPIFPFVIAEDQPAAMAKAADACAFLRRMGNDIGLDFGGDWLGSSWTRVCFWLLVPLTL</sequence>
<dbReference type="EMBL" id="JARAOO010000004">
    <property type="protein sequence ID" value="KAJ7970344.1"/>
    <property type="molecule type" value="Genomic_DNA"/>
</dbReference>
<evidence type="ECO:0000313" key="2">
    <source>
        <dbReference type="EMBL" id="KAJ7970344.1"/>
    </source>
</evidence>
<accession>A0AAD7M5K0</accession>
<gene>
    <name evidence="2" type="ORF">O6P43_008545</name>
</gene>
<evidence type="ECO:0000313" key="3">
    <source>
        <dbReference type="Proteomes" id="UP001163823"/>
    </source>
</evidence>
<keyword evidence="3" id="KW-1185">Reference proteome</keyword>
<organism evidence="2 3">
    <name type="scientific">Quillaja saponaria</name>
    <name type="common">Soap bark tree</name>
    <dbReference type="NCBI Taxonomy" id="32244"/>
    <lineage>
        <taxon>Eukaryota</taxon>
        <taxon>Viridiplantae</taxon>
        <taxon>Streptophyta</taxon>
        <taxon>Embryophyta</taxon>
        <taxon>Tracheophyta</taxon>
        <taxon>Spermatophyta</taxon>
        <taxon>Magnoliopsida</taxon>
        <taxon>eudicotyledons</taxon>
        <taxon>Gunneridae</taxon>
        <taxon>Pentapetalae</taxon>
        <taxon>rosids</taxon>
        <taxon>fabids</taxon>
        <taxon>Fabales</taxon>
        <taxon>Quillajaceae</taxon>
        <taxon>Quillaja</taxon>
    </lineage>
</organism>
<name>A0AAD7M5K0_QUISA</name>
<reference evidence="2" key="1">
    <citation type="journal article" date="2023" name="Science">
        <title>Elucidation of the pathway for biosynthesis of saponin adjuvants from the soapbark tree.</title>
        <authorList>
            <person name="Reed J."/>
            <person name="Orme A."/>
            <person name="El-Demerdash A."/>
            <person name="Owen C."/>
            <person name="Martin L.B.B."/>
            <person name="Misra R.C."/>
            <person name="Kikuchi S."/>
            <person name="Rejzek M."/>
            <person name="Martin A.C."/>
            <person name="Harkess A."/>
            <person name="Leebens-Mack J."/>
            <person name="Louveau T."/>
            <person name="Stephenson M.J."/>
            <person name="Osbourn A."/>
        </authorList>
    </citation>
    <scope>NUCLEOTIDE SEQUENCE</scope>
    <source>
        <strain evidence="2">S10</strain>
    </source>
</reference>
<keyword evidence="1" id="KW-0479">Metal-binding</keyword>
<proteinExistence type="predicted"/>
<dbReference type="PANTHER" id="PTHR48073">
    <property type="entry name" value="O-SUCCINYLBENZOATE SYNTHASE-RELATED"/>
    <property type="match status" value="1"/>
</dbReference>
<dbReference type="GO" id="GO:0046872">
    <property type="term" value="F:metal ion binding"/>
    <property type="evidence" value="ECO:0007669"/>
    <property type="project" value="UniProtKB-KW"/>
</dbReference>
<comment type="caution">
    <text evidence="2">The sequence shown here is derived from an EMBL/GenBank/DDBJ whole genome shotgun (WGS) entry which is preliminary data.</text>
</comment>
<evidence type="ECO:0000256" key="1">
    <source>
        <dbReference type="ARBA" id="ARBA00022723"/>
    </source>
</evidence>